<dbReference type="PANTHER" id="PTHR43133:SF51">
    <property type="entry name" value="RNA POLYMERASE SIGMA FACTOR"/>
    <property type="match status" value="1"/>
</dbReference>
<dbReference type="STRING" id="768710.DesyoDRAFT_1442"/>
<dbReference type="Gene3D" id="1.10.1740.10">
    <property type="match status" value="1"/>
</dbReference>
<dbReference type="OrthoDB" id="9782703at2"/>
<dbReference type="InterPro" id="IPR007627">
    <property type="entry name" value="RNA_pol_sigma70_r2"/>
</dbReference>
<dbReference type="AlphaFoldDB" id="H5XTJ8"/>
<reference evidence="5 6" key="1">
    <citation type="submission" date="2011-11" db="EMBL/GenBank/DDBJ databases">
        <title>The Noncontiguous Finished genome of Desulfosporosinus youngiae DSM 17734.</title>
        <authorList>
            <consortium name="US DOE Joint Genome Institute (JGI-PGF)"/>
            <person name="Lucas S."/>
            <person name="Han J."/>
            <person name="Lapidus A."/>
            <person name="Cheng J.-F."/>
            <person name="Goodwin L."/>
            <person name="Pitluck S."/>
            <person name="Peters L."/>
            <person name="Ovchinnikova G."/>
            <person name="Lu M."/>
            <person name="Land M.L."/>
            <person name="Hauser L."/>
            <person name="Pester M."/>
            <person name="Spring S."/>
            <person name="Ollivier B."/>
            <person name="Rattei T."/>
            <person name="Klenk H.-P."/>
            <person name="Wagner M."/>
            <person name="Loy A."/>
            <person name="Woyke T.J."/>
        </authorList>
    </citation>
    <scope>NUCLEOTIDE SEQUENCE [LARGE SCALE GENOMIC DNA]</scope>
    <source>
        <strain evidence="5 6">DSM 17734</strain>
    </source>
</reference>
<evidence type="ECO:0000259" key="4">
    <source>
        <dbReference type="Pfam" id="PF04542"/>
    </source>
</evidence>
<proteinExistence type="predicted"/>
<dbReference type="EMBL" id="CM001441">
    <property type="protein sequence ID" value="EHQ88597.1"/>
    <property type="molecule type" value="Genomic_DNA"/>
</dbReference>
<accession>H5XTJ8</accession>
<evidence type="ECO:0000256" key="2">
    <source>
        <dbReference type="ARBA" id="ARBA00023082"/>
    </source>
</evidence>
<dbReference type="RefSeq" id="WP_007781201.1">
    <property type="nucleotide sequence ID" value="NZ_CM001441.1"/>
</dbReference>
<feature type="domain" description="RNA polymerase sigma-70 region 2" evidence="4">
    <location>
        <begin position="14"/>
        <end position="80"/>
    </location>
</feature>
<keyword evidence="3" id="KW-0804">Transcription</keyword>
<evidence type="ECO:0000256" key="3">
    <source>
        <dbReference type="ARBA" id="ARBA00023163"/>
    </source>
</evidence>
<evidence type="ECO:0000313" key="6">
    <source>
        <dbReference type="Proteomes" id="UP000005104"/>
    </source>
</evidence>
<evidence type="ECO:0000313" key="5">
    <source>
        <dbReference type="EMBL" id="EHQ88597.1"/>
    </source>
</evidence>
<dbReference type="Pfam" id="PF04542">
    <property type="entry name" value="Sigma70_r2"/>
    <property type="match status" value="1"/>
</dbReference>
<dbReference type="PANTHER" id="PTHR43133">
    <property type="entry name" value="RNA POLYMERASE ECF-TYPE SIGMA FACTO"/>
    <property type="match status" value="1"/>
</dbReference>
<dbReference type="eggNOG" id="COG1595">
    <property type="taxonomic scope" value="Bacteria"/>
</dbReference>
<protein>
    <submittedName>
        <fullName evidence="5">RNA polymerase sigma factor, sigma-70 family</fullName>
    </submittedName>
</protein>
<dbReference type="InterPro" id="IPR013325">
    <property type="entry name" value="RNA_pol_sigma_r2"/>
</dbReference>
<gene>
    <name evidence="5" type="ORF">DesyoDRAFT_1442</name>
</gene>
<dbReference type="InterPro" id="IPR014284">
    <property type="entry name" value="RNA_pol_sigma-70_dom"/>
</dbReference>
<dbReference type="GO" id="GO:0016987">
    <property type="term" value="F:sigma factor activity"/>
    <property type="evidence" value="ECO:0007669"/>
    <property type="project" value="UniProtKB-KW"/>
</dbReference>
<keyword evidence="1" id="KW-0805">Transcription regulation</keyword>
<dbReference type="Proteomes" id="UP000005104">
    <property type="component" value="Chromosome"/>
</dbReference>
<organism evidence="5 6">
    <name type="scientific">Desulfosporosinus youngiae DSM 17734</name>
    <dbReference type="NCBI Taxonomy" id="768710"/>
    <lineage>
        <taxon>Bacteria</taxon>
        <taxon>Bacillati</taxon>
        <taxon>Bacillota</taxon>
        <taxon>Clostridia</taxon>
        <taxon>Eubacteriales</taxon>
        <taxon>Desulfitobacteriaceae</taxon>
        <taxon>Desulfosporosinus</taxon>
    </lineage>
</organism>
<dbReference type="InterPro" id="IPR039425">
    <property type="entry name" value="RNA_pol_sigma-70-like"/>
</dbReference>
<name>H5XTJ8_9FIRM</name>
<dbReference type="GO" id="GO:0006352">
    <property type="term" value="P:DNA-templated transcription initiation"/>
    <property type="evidence" value="ECO:0007669"/>
    <property type="project" value="InterPro"/>
</dbReference>
<dbReference type="SUPFAM" id="SSF88946">
    <property type="entry name" value="Sigma2 domain of RNA polymerase sigma factors"/>
    <property type="match status" value="1"/>
</dbReference>
<dbReference type="NCBIfam" id="TIGR02937">
    <property type="entry name" value="sigma70-ECF"/>
    <property type="match status" value="1"/>
</dbReference>
<dbReference type="HOGENOM" id="CLU_1624502_0_0_9"/>
<keyword evidence="2" id="KW-0731">Sigma factor</keyword>
<evidence type="ECO:0000256" key="1">
    <source>
        <dbReference type="ARBA" id="ARBA00023015"/>
    </source>
</evidence>
<keyword evidence="6" id="KW-1185">Reference proteome</keyword>
<sequence length="163" mass="19217">MSFSGANLNIFEILVKQHYKKVYQTVYTYTKDKYISEDAVQQAFLIAYKKLHQLNSKDKFASWVTSIALNEAKRMLNNKNNTTITSITEFHLNRLQDSKEFDIELKEDVGNVLKKLKQKDMEILVYKYYACFLQDIFHESCKLFFHSIATPFSTKLQVPFHTH</sequence>